<comment type="caution">
    <text evidence="3">The sequence shown here is derived from an EMBL/GenBank/DDBJ whole genome shotgun (WGS) entry which is preliminary data.</text>
</comment>
<feature type="transmembrane region" description="Helical" evidence="1">
    <location>
        <begin position="168"/>
        <end position="191"/>
    </location>
</feature>
<dbReference type="Proteomes" id="UP000536179">
    <property type="component" value="Unassembled WGS sequence"/>
</dbReference>
<reference evidence="3 4" key="1">
    <citation type="submission" date="2020-08" db="EMBL/GenBank/DDBJ databases">
        <title>Genomic Encyclopedia of Type Strains, Phase III (KMG-III): the genomes of soil and plant-associated and newly described type strains.</title>
        <authorList>
            <person name="Whitman W."/>
        </authorList>
    </citation>
    <scope>NUCLEOTIDE SEQUENCE [LARGE SCALE GENOMIC DNA]</scope>
    <source>
        <strain evidence="3 4">CECT 8075</strain>
    </source>
</reference>
<proteinExistence type="predicted"/>
<dbReference type="AlphaFoldDB" id="A0A7W5DWS5"/>
<dbReference type="EMBL" id="JACHXU010000005">
    <property type="protein sequence ID" value="MBB3205980.1"/>
    <property type="molecule type" value="Genomic_DNA"/>
</dbReference>
<evidence type="ECO:0000256" key="1">
    <source>
        <dbReference type="SAM" id="Phobius"/>
    </source>
</evidence>
<feature type="transmembrane region" description="Helical" evidence="1">
    <location>
        <begin position="54"/>
        <end position="71"/>
    </location>
</feature>
<keyword evidence="1" id="KW-0812">Transmembrane</keyword>
<dbReference type="Pfam" id="PF13386">
    <property type="entry name" value="DsbD_2"/>
    <property type="match status" value="1"/>
</dbReference>
<name>A0A7W5DWS5_9BACT</name>
<evidence type="ECO:0000313" key="4">
    <source>
        <dbReference type="Proteomes" id="UP000536179"/>
    </source>
</evidence>
<gene>
    <name evidence="3" type="ORF">FHS27_001788</name>
</gene>
<dbReference type="PANTHER" id="PTHR42208">
    <property type="entry name" value="HEAVY METAL TRANSPORTER-RELATED"/>
    <property type="match status" value="1"/>
</dbReference>
<dbReference type="PANTHER" id="PTHR42208:SF1">
    <property type="entry name" value="HEAVY METAL TRANSPORTER"/>
    <property type="match status" value="1"/>
</dbReference>
<keyword evidence="1" id="KW-1133">Transmembrane helix</keyword>
<sequence>MWILITAVVTASLMGSMHCVGMCGPLAIWASGAGERASRMQIVTSTSLYHVGRLITYTIAGLIAGGIGSLVDVGGQTLGFQLAAARVVGSLMVIIGVWKLGTMLFASKITASTGPSPSRIGGLLVKLRPFIFALPPSGRALSVGMLTTLLPCGWLYLFALVAAGTGSVLMGGVTMAAFWVGTVPALTALIAGTQTLSHEFVKVVPMVTAILLIVTGGITASGRGFAELNSLTDIAPAISIDLAHAGESDANATTCAGGCACSDGGPCARGTTGDTCQCSTPTNSIADQIGALSKTPLPCCAGKTSGDGSDADSSSTP</sequence>
<organism evidence="3 4">
    <name type="scientific">Aporhodopirellula rubra</name>
    <dbReference type="NCBI Taxonomy" id="980271"/>
    <lineage>
        <taxon>Bacteria</taxon>
        <taxon>Pseudomonadati</taxon>
        <taxon>Planctomycetota</taxon>
        <taxon>Planctomycetia</taxon>
        <taxon>Pirellulales</taxon>
        <taxon>Pirellulaceae</taxon>
        <taxon>Aporhodopirellula</taxon>
    </lineage>
</organism>
<feature type="transmembrane region" description="Helical" evidence="1">
    <location>
        <begin position="140"/>
        <end position="161"/>
    </location>
</feature>
<feature type="transmembrane region" description="Helical" evidence="1">
    <location>
        <begin position="78"/>
        <end position="98"/>
    </location>
</feature>
<keyword evidence="4" id="KW-1185">Reference proteome</keyword>
<dbReference type="RefSeq" id="WP_184304114.1">
    <property type="nucleotide sequence ID" value="NZ_JACHXU010000005.1"/>
</dbReference>
<protein>
    <recommendedName>
        <fullName evidence="2">Urease accessory protein UreH-like transmembrane domain-containing protein</fullName>
    </recommendedName>
</protein>
<feature type="transmembrane region" description="Helical" evidence="1">
    <location>
        <begin position="203"/>
        <end position="222"/>
    </location>
</feature>
<feature type="domain" description="Urease accessory protein UreH-like transmembrane" evidence="2">
    <location>
        <begin position="8"/>
        <end position="217"/>
    </location>
</feature>
<keyword evidence="1" id="KW-0472">Membrane</keyword>
<evidence type="ECO:0000313" key="3">
    <source>
        <dbReference type="EMBL" id="MBB3205980.1"/>
    </source>
</evidence>
<evidence type="ECO:0000259" key="2">
    <source>
        <dbReference type="Pfam" id="PF13386"/>
    </source>
</evidence>
<accession>A0A7W5DWS5</accession>
<dbReference type="InterPro" id="IPR039447">
    <property type="entry name" value="UreH-like_TM_dom"/>
</dbReference>